<proteinExistence type="predicted"/>
<dbReference type="InterPro" id="IPR006037">
    <property type="entry name" value="RCK_C"/>
</dbReference>
<dbReference type="InterPro" id="IPR050721">
    <property type="entry name" value="Trk_Ktr_HKT_K-transport"/>
</dbReference>
<feature type="domain" description="RCK N-terminal" evidence="2">
    <location>
        <begin position="122"/>
        <end position="236"/>
    </location>
</feature>
<accession>A0ABU2FWM4</accession>
<keyword evidence="5" id="KW-1185">Reference proteome</keyword>
<feature type="transmembrane region" description="Helical" evidence="1">
    <location>
        <begin position="79"/>
        <end position="112"/>
    </location>
</feature>
<evidence type="ECO:0000256" key="1">
    <source>
        <dbReference type="SAM" id="Phobius"/>
    </source>
</evidence>
<reference evidence="4 5" key="1">
    <citation type="submission" date="2022-06" db="EMBL/GenBank/DDBJ databases">
        <title>Halomicroarcula sp. a new haloarchaeum isolate from saline soil.</title>
        <authorList>
            <person name="Strakova D."/>
            <person name="Galisteo C."/>
            <person name="Sanchez-Porro C."/>
            <person name="Ventosa A."/>
        </authorList>
    </citation>
    <scope>NUCLEOTIDE SEQUENCE [LARGE SCALE GENOMIC DNA]</scope>
    <source>
        <strain evidence="4 5">S3CR25-11</strain>
    </source>
</reference>
<dbReference type="Gene3D" id="1.10.287.70">
    <property type="match status" value="1"/>
</dbReference>
<gene>
    <name evidence="4" type="ORF">NDI86_20880</name>
</gene>
<dbReference type="InterPro" id="IPR036721">
    <property type="entry name" value="RCK_C_sf"/>
</dbReference>
<dbReference type="PANTHER" id="PTHR43833">
    <property type="entry name" value="POTASSIUM CHANNEL PROTEIN 2-RELATED-RELATED"/>
    <property type="match status" value="1"/>
</dbReference>
<dbReference type="SUPFAM" id="SSF51735">
    <property type="entry name" value="NAD(P)-binding Rossmann-fold domains"/>
    <property type="match status" value="2"/>
</dbReference>
<protein>
    <submittedName>
        <fullName evidence="4">NAD-binding protein</fullName>
    </submittedName>
</protein>
<organism evidence="4 5">
    <name type="scientific">Haloarcula onubensis</name>
    <dbReference type="NCBI Taxonomy" id="2950539"/>
    <lineage>
        <taxon>Archaea</taxon>
        <taxon>Methanobacteriati</taxon>
        <taxon>Methanobacteriota</taxon>
        <taxon>Stenosarchaea group</taxon>
        <taxon>Halobacteria</taxon>
        <taxon>Halobacteriales</taxon>
        <taxon>Haloarculaceae</taxon>
        <taxon>Haloarcula</taxon>
    </lineage>
</organism>
<dbReference type="InterPro" id="IPR003148">
    <property type="entry name" value="RCK_N"/>
</dbReference>
<dbReference type="Pfam" id="PF02080">
    <property type="entry name" value="TrkA_C"/>
    <property type="match status" value="2"/>
</dbReference>
<comment type="caution">
    <text evidence="4">The sequence shown here is derived from an EMBL/GenBank/DDBJ whole genome shotgun (WGS) entry which is preliminary data.</text>
</comment>
<sequence>MIPSSWSLPEVEYSRRNRLIIYYLAGLVVLVLCYTATYNALLARLEGVEQSFFASFEFVVQTMTTTGYGQDAGYWSHPLMFLFVAATQISGIALGFFTLRLIIIPLFTVAEVNLDDRLTRKRDHVVICEYRRDSAVLLDELRELDIEYVLISSDRDEAKSLSDAGYAVIHGSPQDASAFERASIGTARAVVTDAGSANVNTILTVRSVNDDVEIIALSDDSDMRDVLGDAGADSVLSPHGLLGRRLAEKAVSSFGAELDTVELGGDLEVAELPVLHGSPLIGTRIRDSRIREATGANIVGAWIDGELQLPPDPDAVIRDNTVLLVSGGHEALERFSDVTRQTRGLGMHDRIIVVGQGEVGQAAAEVVAEAGIDLVTVDTEDRERVDIVGDVGSKELLREAGIDDAGAILIGLADDSQSLLTAVVARSLNPDIEVLIRVNDTDATRKALSAGADYVLSVPRVSARMLAKELRGEDVLAAANQIRLIRVPAAPFAGSTIAASGIFEQSGCRIIALEDDDGLESTIDPQRTLTGDERLTLAGPDEAVRQFLKRFDVSPVDAPTEQR</sequence>
<name>A0ABU2FWM4_9EURY</name>
<dbReference type="InterPro" id="IPR036291">
    <property type="entry name" value="NAD(P)-bd_dom_sf"/>
</dbReference>
<dbReference type="SUPFAM" id="SSF116726">
    <property type="entry name" value="TrkA C-terminal domain-like"/>
    <property type="match status" value="2"/>
</dbReference>
<keyword evidence="1" id="KW-0812">Transmembrane</keyword>
<keyword evidence="1" id="KW-0472">Membrane</keyword>
<dbReference type="EMBL" id="JAMQOS010000009">
    <property type="protein sequence ID" value="MDS0284556.1"/>
    <property type="molecule type" value="Genomic_DNA"/>
</dbReference>
<evidence type="ECO:0000259" key="2">
    <source>
        <dbReference type="PROSITE" id="PS51201"/>
    </source>
</evidence>
<keyword evidence="1" id="KW-1133">Transmembrane helix</keyword>
<dbReference type="Gene3D" id="3.30.70.1450">
    <property type="entry name" value="Regulator of K+ conductance, C-terminal domain"/>
    <property type="match status" value="2"/>
</dbReference>
<dbReference type="PROSITE" id="PS51201">
    <property type="entry name" value="RCK_N"/>
    <property type="match status" value="2"/>
</dbReference>
<dbReference type="Proteomes" id="UP001268864">
    <property type="component" value="Unassembled WGS sequence"/>
</dbReference>
<evidence type="ECO:0000259" key="3">
    <source>
        <dbReference type="PROSITE" id="PS51202"/>
    </source>
</evidence>
<evidence type="ECO:0000313" key="5">
    <source>
        <dbReference type="Proteomes" id="UP001268864"/>
    </source>
</evidence>
<dbReference type="RefSeq" id="WP_310902221.1">
    <property type="nucleotide sequence ID" value="NZ_JAMQOS010000009.1"/>
</dbReference>
<dbReference type="PROSITE" id="PS51202">
    <property type="entry name" value="RCK_C"/>
    <property type="match status" value="1"/>
</dbReference>
<feature type="domain" description="RCK C-terminal" evidence="3">
    <location>
        <begin position="256"/>
        <end position="341"/>
    </location>
</feature>
<evidence type="ECO:0000313" key="4">
    <source>
        <dbReference type="EMBL" id="MDS0284556.1"/>
    </source>
</evidence>
<feature type="domain" description="RCK N-terminal" evidence="2">
    <location>
        <begin position="348"/>
        <end position="456"/>
    </location>
</feature>
<dbReference type="PANTHER" id="PTHR43833:SF9">
    <property type="entry name" value="POTASSIUM CHANNEL PROTEIN YUGO-RELATED"/>
    <property type="match status" value="1"/>
</dbReference>
<feature type="transmembrane region" description="Helical" evidence="1">
    <location>
        <begin position="20"/>
        <end position="41"/>
    </location>
</feature>
<dbReference type="Pfam" id="PF02254">
    <property type="entry name" value="TrkA_N"/>
    <property type="match status" value="2"/>
</dbReference>
<dbReference type="Gene3D" id="3.40.50.720">
    <property type="entry name" value="NAD(P)-binding Rossmann-like Domain"/>
    <property type="match status" value="2"/>
</dbReference>
<dbReference type="SUPFAM" id="SSF81324">
    <property type="entry name" value="Voltage-gated potassium channels"/>
    <property type="match status" value="1"/>
</dbReference>